<protein>
    <submittedName>
        <fullName evidence="1">Four helix bundle protein</fullName>
    </submittedName>
</protein>
<dbReference type="AlphaFoldDB" id="A0A8J6N3A1"/>
<reference evidence="1 2" key="1">
    <citation type="submission" date="2020-08" db="EMBL/GenBank/DDBJ databases">
        <title>Bridging the membrane lipid divide: bacteria of the FCB group superphylum have the potential to synthesize archaeal ether lipids.</title>
        <authorList>
            <person name="Villanueva L."/>
            <person name="Von Meijenfeldt F.A.B."/>
            <person name="Westbye A.B."/>
            <person name="Yadav S."/>
            <person name="Hopmans E.C."/>
            <person name="Dutilh B.E."/>
            <person name="Sinninghe Damste J.S."/>
        </authorList>
    </citation>
    <scope>NUCLEOTIDE SEQUENCE [LARGE SCALE GENOMIC DNA]</scope>
    <source>
        <strain evidence="1">NIOZ-UU27</strain>
    </source>
</reference>
<dbReference type="PIRSF" id="PIRSF035652">
    <property type="entry name" value="CHP02436"/>
    <property type="match status" value="1"/>
</dbReference>
<dbReference type="InterPro" id="IPR012657">
    <property type="entry name" value="23S_rRNA-intervening_sequence"/>
</dbReference>
<dbReference type="PANTHER" id="PTHR38471">
    <property type="entry name" value="FOUR HELIX BUNDLE PROTEIN"/>
    <property type="match status" value="1"/>
</dbReference>
<comment type="caution">
    <text evidence="1">The sequence shown here is derived from an EMBL/GenBank/DDBJ whole genome shotgun (WGS) entry which is preliminary data.</text>
</comment>
<dbReference type="EMBL" id="JACNJD010000283">
    <property type="protein sequence ID" value="MBC8178450.1"/>
    <property type="molecule type" value="Genomic_DNA"/>
</dbReference>
<sequence length="123" mass="14111">MSEDRKGEKPDILERTIAYSLRIIRLYRDLEKDNVGRIIGKQLLRSGTSIGANVHEAQGGQSKADFIAKMSIANKEARESAYWIRLIKKAELVPENRIRDLYDETDQIIRILSSILITAKKRK</sequence>
<evidence type="ECO:0000313" key="1">
    <source>
        <dbReference type="EMBL" id="MBC8178450.1"/>
    </source>
</evidence>
<accession>A0A8J6N3A1</accession>
<proteinExistence type="predicted"/>
<dbReference type="SUPFAM" id="SSF158446">
    <property type="entry name" value="IVS-encoded protein-like"/>
    <property type="match status" value="1"/>
</dbReference>
<evidence type="ECO:0000313" key="2">
    <source>
        <dbReference type="Proteomes" id="UP000650524"/>
    </source>
</evidence>
<dbReference type="InterPro" id="IPR036583">
    <property type="entry name" value="23S_rRNA_IVS_sf"/>
</dbReference>
<dbReference type="Gene3D" id="1.20.1440.60">
    <property type="entry name" value="23S rRNA-intervening sequence"/>
    <property type="match status" value="1"/>
</dbReference>
<dbReference type="Pfam" id="PF05635">
    <property type="entry name" value="23S_rRNA_IVP"/>
    <property type="match status" value="1"/>
</dbReference>
<dbReference type="Proteomes" id="UP000650524">
    <property type="component" value="Unassembled WGS sequence"/>
</dbReference>
<gene>
    <name evidence="1" type="ORF">H8E19_13675</name>
</gene>
<name>A0A8J6N3A1_9DELT</name>
<organism evidence="1 2">
    <name type="scientific">Candidatus Desulfacyla euxinica</name>
    <dbReference type="NCBI Taxonomy" id="2841693"/>
    <lineage>
        <taxon>Bacteria</taxon>
        <taxon>Deltaproteobacteria</taxon>
        <taxon>Candidatus Desulfacyla</taxon>
    </lineage>
</organism>
<dbReference type="NCBIfam" id="TIGR02436">
    <property type="entry name" value="four helix bundle protein"/>
    <property type="match status" value="1"/>
</dbReference>
<dbReference type="PANTHER" id="PTHR38471:SF2">
    <property type="entry name" value="FOUR HELIX BUNDLE PROTEIN"/>
    <property type="match status" value="1"/>
</dbReference>